<dbReference type="HOGENOM" id="CLU_1608898_0_0_5"/>
<organism evidence="2 3">
    <name type="scientific">Methyloceanibacter caenitepidi</name>
    <dbReference type="NCBI Taxonomy" id="1384459"/>
    <lineage>
        <taxon>Bacteria</taxon>
        <taxon>Pseudomonadati</taxon>
        <taxon>Pseudomonadota</taxon>
        <taxon>Alphaproteobacteria</taxon>
        <taxon>Hyphomicrobiales</taxon>
        <taxon>Hyphomicrobiaceae</taxon>
        <taxon>Methyloceanibacter</taxon>
    </lineage>
</organism>
<evidence type="ECO:0000313" key="2">
    <source>
        <dbReference type="EMBL" id="BAQ16074.1"/>
    </source>
</evidence>
<evidence type="ECO:0000256" key="1">
    <source>
        <dbReference type="SAM" id="MobiDB-lite"/>
    </source>
</evidence>
<accession>A0A0A8K250</accession>
<proteinExistence type="predicted"/>
<dbReference type="STRING" id="1384459.GL4_0611"/>
<dbReference type="RefSeq" id="WP_045364384.1">
    <property type="nucleotide sequence ID" value="NZ_AP014648.1"/>
</dbReference>
<dbReference type="EMBL" id="AP014648">
    <property type="protein sequence ID" value="BAQ16074.1"/>
    <property type="molecule type" value="Genomic_DNA"/>
</dbReference>
<dbReference type="AlphaFoldDB" id="A0A0A8K250"/>
<sequence>MFKVEVIAETPEQMAGKLAGLAEIYREGDRFLKNYDKAKAKKGGADDSEPEEAEEVKPPKKPSGRKPKPQTIEAKAEPETEEAEAEGADDDKGEESGEPLTIDDVREEMKKYIDAAAVKSGDEATRRTEFKALLDEFKVPKLGELPEDKWPAMVKLAKKKLAEIS</sequence>
<protein>
    <submittedName>
        <fullName evidence="2">Uncharacterized protein</fullName>
    </submittedName>
</protein>
<feature type="compositionally biased region" description="Acidic residues" evidence="1">
    <location>
        <begin position="79"/>
        <end position="97"/>
    </location>
</feature>
<feature type="region of interest" description="Disordered" evidence="1">
    <location>
        <begin position="37"/>
        <end position="105"/>
    </location>
</feature>
<feature type="compositionally biased region" description="Basic residues" evidence="1">
    <location>
        <begin position="59"/>
        <end position="68"/>
    </location>
</feature>
<reference evidence="2 3" key="1">
    <citation type="submission" date="2014-09" db="EMBL/GenBank/DDBJ databases">
        <title>Genome sequencing of Methyloceanibacter caenitepidi Gela4.</title>
        <authorList>
            <person name="Takeuchi M."/>
            <person name="Susumu S."/>
            <person name="Kamagata Y."/>
            <person name="Oshima K."/>
            <person name="Hattori M."/>
            <person name="Iwasaki W."/>
        </authorList>
    </citation>
    <scope>NUCLEOTIDE SEQUENCE [LARGE SCALE GENOMIC DNA]</scope>
    <source>
        <strain evidence="2 3">Gela4</strain>
    </source>
</reference>
<keyword evidence="3" id="KW-1185">Reference proteome</keyword>
<evidence type="ECO:0000313" key="3">
    <source>
        <dbReference type="Proteomes" id="UP000031643"/>
    </source>
</evidence>
<dbReference type="KEGG" id="mcg:GL4_0611"/>
<name>A0A0A8K250_9HYPH</name>
<dbReference type="Proteomes" id="UP000031643">
    <property type="component" value="Chromosome"/>
</dbReference>
<gene>
    <name evidence="2" type="ORF">GL4_0611</name>
</gene>